<dbReference type="InterPro" id="IPR036390">
    <property type="entry name" value="WH_DNA-bd_sf"/>
</dbReference>
<dbReference type="OrthoDB" id="1522717at2"/>
<feature type="region of interest" description="Disordered" evidence="2">
    <location>
        <begin position="341"/>
        <end position="365"/>
    </location>
</feature>
<feature type="region of interest" description="Disordered" evidence="2">
    <location>
        <begin position="1"/>
        <end position="30"/>
    </location>
</feature>
<reference evidence="4 5" key="1">
    <citation type="submission" date="2019-01" db="EMBL/GenBank/DDBJ databases">
        <authorList>
            <person name="Chen W.-M."/>
        </authorList>
    </citation>
    <scope>NUCLEOTIDE SEQUENCE [LARGE SCALE GENOMIC DNA]</scope>
    <source>
        <strain evidence="4 5">ICH-3</strain>
    </source>
</reference>
<name>A0A3S2U4Q8_9BURK</name>
<dbReference type="EMBL" id="SACT01000014">
    <property type="protein sequence ID" value="RVT47680.1"/>
    <property type="molecule type" value="Genomic_DNA"/>
</dbReference>
<dbReference type="Pfam" id="PF01051">
    <property type="entry name" value="Rep3_N"/>
    <property type="match status" value="1"/>
</dbReference>
<organism evidence="4 5">
    <name type="scientific">Rubrivivax albus</name>
    <dbReference type="NCBI Taxonomy" id="2499835"/>
    <lineage>
        <taxon>Bacteria</taxon>
        <taxon>Pseudomonadati</taxon>
        <taxon>Pseudomonadota</taxon>
        <taxon>Betaproteobacteria</taxon>
        <taxon>Burkholderiales</taxon>
        <taxon>Sphaerotilaceae</taxon>
        <taxon>Rubrivivax</taxon>
    </lineage>
</organism>
<evidence type="ECO:0000256" key="1">
    <source>
        <dbReference type="ARBA" id="ARBA00038283"/>
    </source>
</evidence>
<dbReference type="GO" id="GO:0006270">
    <property type="term" value="P:DNA replication initiation"/>
    <property type="evidence" value="ECO:0007669"/>
    <property type="project" value="InterPro"/>
</dbReference>
<evidence type="ECO:0000313" key="5">
    <source>
        <dbReference type="Proteomes" id="UP000288178"/>
    </source>
</evidence>
<dbReference type="AlphaFoldDB" id="A0A3S2U4Q8"/>
<dbReference type="Gene3D" id="1.10.10.10">
    <property type="entry name" value="Winged helix-like DNA-binding domain superfamily/Winged helix DNA-binding domain"/>
    <property type="match status" value="1"/>
</dbReference>
<dbReference type="RefSeq" id="WP_128201502.1">
    <property type="nucleotide sequence ID" value="NZ_SACT01000014.1"/>
</dbReference>
<proteinExistence type="inferred from homology"/>
<gene>
    <name evidence="4" type="ORF">ENE75_23975</name>
</gene>
<keyword evidence="5" id="KW-1185">Reference proteome</keyword>
<dbReference type="GO" id="GO:0003887">
    <property type="term" value="F:DNA-directed DNA polymerase activity"/>
    <property type="evidence" value="ECO:0007669"/>
    <property type="project" value="InterPro"/>
</dbReference>
<evidence type="ECO:0000313" key="4">
    <source>
        <dbReference type="EMBL" id="RVT47680.1"/>
    </source>
</evidence>
<accession>A0A3S2U4Q8</accession>
<dbReference type="InterPro" id="IPR036388">
    <property type="entry name" value="WH-like_DNA-bd_sf"/>
</dbReference>
<comment type="similarity">
    <text evidence="1">Belongs to the initiator RepB protein family.</text>
</comment>
<comment type="caution">
    <text evidence="4">The sequence shown here is derived from an EMBL/GenBank/DDBJ whole genome shotgun (WGS) entry which is preliminary data.</text>
</comment>
<dbReference type="Proteomes" id="UP000288178">
    <property type="component" value="Unassembled WGS sequence"/>
</dbReference>
<dbReference type="SUPFAM" id="SSF46785">
    <property type="entry name" value="Winged helix' DNA-binding domain"/>
    <property type="match status" value="1"/>
</dbReference>
<feature type="domain" description="Initiator Rep protein WH1" evidence="3">
    <location>
        <begin position="32"/>
        <end position="180"/>
    </location>
</feature>
<sequence>MESDPEDQVPPHGGKRRSRSAAVATRPDEQSVAKANEAIAIRPKRGKLTLLSRRIYNVFLYHAQRQGVDNPAYTINLAELIGDARFTSNNTELLKSHIRDMQATTIEWHTSSGAARKWTSTQLLGPVVIHEPGRGQACTITWTYPEPIREQLLKPAQYTRVLLEISSQMRSYAAAVLYELGARYLTSPGRITMREDVIWWASVLTGRSDIEKVDYRILRRDTIKKALVELDTLCEDFRMEVVEHKRGRKVEELQFRIIPKPQASLDGMKDPTKNVFDLQLVERLIALGIKRADAQDLYAVTDEGVLRATVEHVEQRMKSQTLPELKSPAAYLRDALKKQYAGHGEDSDKPVERPAPAPSVTEKLQQLRDEWQHARTNRARELFSEMTESQKSEQFAKFEAEKLDKLATPIAKAWRRDGVKSRVASSTFYRWLAESLWPGEVTAEQLLEFAVTRQG</sequence>
<feature type="compositionally biased region" description="Basic and acidic residues" evidence="2">
    <location>
        <begin position="343"/>
        <end position="352"/>
    </location>
</feature>
<evidence type="ECO:0000259" key="3">
    <source>
        <dbReference type="Pfam" id="PF01051"/>
    </source>
</evidence>
<protein>
    <submittedName>
        <fullName evidence="4">RepB family plasmid replication initiator protein</fullName>
    </submittedName>
</protein>
<dbReference type="InterPro" id="IPR000525">
    <property type="entry name" value="Initiator_Rep_WH1"/>
</dbReference>
<evidence type="ECO:0000256" key="2">
    <source>
        <dbReference type="SAM" id="MobiDB-lite"/>
    </source>
</evidence>